<proteinExistence type="predicted"/>
<protein>
    <submittedName>
        <fullName evidence="2">Uncharacterized protein</fullName>
    </submittedName>
</protein>
<evidence type="ECO:0000313" key="2">
    <source>
        <dbReference type="EMBL" id="CAI9293316.1"/>
    </source>
</evidence>
<evidence type="ECO:0000256" key="1">
    <source>
        <dbReference type="SAM" id="MobiDB-lite"/>
    </source>
</evidence>
<accession>A0AA35ZIM4</accession>
<dbReference type="AlphaFoldDB" id="A0AA35ZIM4"/>
<gene>
    <name evidence="2" type="ORF">LSALG_LOCUS32341</name>
</gene>
<dbReference type="Proteomes" id="UP001177003">
    <property type="component" value="Chromosome 7"/>
</dbReference>
<sequence length="96" mass="11320">MDIKMSRSSTVKPDRVREMNGDSSGSSKSVLKVIWKKLTREKKKFLMRLPSKHVRVSYDEYNYAQNFDQGSEWRNEIDILSRSFSVQYTNRPSIII</sequence>
<feature type="compositionally biased region" description="Polar residues" evidence="1">
    <location>
        <begin position="1"/>
        <end position="11"/>
    </location>
</feature>
<dbReference type="PANTHER" id="PTHR33168">
    <property type="entry name" value="STRESS INDUCED PROTEIN-RELATED"/>
    <property type="match status" value="1"/>
</dbReference>
<keyword evidence="3" id="KW-1185">Reference proteome</keyword>
<evidence type="ECO:0000313" key="3">
    <source>
        <dbReference type="Proteomes" id="UP001177003"/>
    </source>
</evidence>
<organism evidence="2 3">
    <name type="scientific">Lactuca saligna</name>
    <name type="common">Willowleaf lettuce</name>
    <dbReference type="NCBI Taxonomy" id="75948"/>
    <lineage>
        <taxon>Eukaryota</taxon>
        <taxon>Viridiplantae</taxon>
        <taxon>Streptophyta</taxon>
        <taxon>Embryophyta</taxon>
        <taxon>Tracheophyta</taxon>
        <taxon>Spermatophyta</taxon>
        <taxon>Magnoliopsida</taxon>
        <taxon>eudicotyledons</taxon>
        <taxon>Gunneridae</taxon>
        <taxon>Pentapetalae</taxon>
        <taxon>asterids</taxon>
        <taxon>campanulids</taxon>
        <taxon>Asterales</taxon>
        <taxon>Asteraceae</taxon>
        <taxon>Cichorioideae</taxon>
        <taxon>Cichorieae</taxon>
        <taxon>Lactucinae</taxon>
        <taxon>Lactuca</taxon>
    </lineage>
</organism>
<name>A0AA35ZIM4_LACSI</name>
<feature type="region of interest" description="Disordered" evidence="1">
    <location>
        <begin position="1"/>
        <end position="26"/>
    </location>
</feature>
<reference evidence="2" key="1">
    <citation type="submission" date="2023-04" db="EMBL/GenBank/DDBJ databases">
        <authorList>
            <person name="Vijverberg K."/>
            <person name="Xiong W."/>
            <person name="Schranz E."/>
        </authorList>
    </citation>
    <scope>NUCLEOTIDE SEQUENCE</scope>
</reference>
<dbReference type="EMBL" id="OX465083">
    <property type="protein sequence ID" value="CAI9293316.1"/>
    <property type="molecule type" value="Genomic_DNA"/>
</dbReference>